<gene>
    <name evidence="1" type="ORF">OUZ56_003553</name>
</gene>
<keyword evidence="2" id="KW-1185">Reference proteome</keyword>
<evidence type="ECO:0008006" key="3">
    <source>
        <dbReference type="Google" id="ProtNLM"/>
    </source>
</evidence>
<dbReference type="Proteomes" id="UP001234178">
    <property type="component" value="Unassembled WGS sequence"/>
</dbReference>
<evidence type="ECO:0000313" key="2">
    <source>
        <dbReference type="Proteomes" id="UP001234178"/>
    </source>
</evidence>
<proteinExistence type="predicted"/>
<comment type="caution">
    <text evidence="1">The sequence shown here is derived from an EMBL/GenBank/DDBJ whole genome shotgun (WGS) entry which is preliminary data.</text>
</comment>
<dbReference type="EMBL" id="JAOYFB010000036">
    <property type="protein sequence ID" value="KAK4021642.1"/>
    <property type="molecule type" value="Genomic_DNA"/>
</dbReference>
<evidence type="ECO:0000313" key="1">
    <source>
        <dbReference type="EMBL" id="KAK4021642.1"/>
    </source>
</evidence>
<reference evidence="1 2" key="1">
    <citation type="journal article" date="2023" name="Nucleic Acids Res.">
        <title>The hologenome of Daphnia magna reveals possible DNA methylation and microbiome-mediated evolution of the host genome.</title>
        <authorList>
            <person name="Chaturvedi A."/>
            <person name="Li X."/>
            <person name="Dhandapani V."/>
            <person name="Marshall H."/>
            <person name="Kissane S."/>
            <person name="Cuenca-Cambronero M."/>
            <person name="Asole G."/>
            <person name="Calvet F."/>
            <person name="Ruiz-Romero M."/>
            <person name="Marangio P."/>
            <person name="Guigo R."/>
            <person name="Rago D."/>
            <person name="Mirbahai L."/>
            <person name="Eastwood N."/>
            <person name="Colbourne J.K."/>
            <person name="Zhou J."/>
            <person name="Mallon E."/>
            <person name="Orsini L."/>
        </authorList>
    </citation>
    <scope>NUCLEOTIDE SEQUENCE [LARGE SCALE GENOMIC DNA]</scope>
    <source>
        <strain evidence="1">LRV0_1</strain>
    </source>
</reference>
<accession>A0ABR0A931</accession>
<name>A0ABR0A931_9CRUS</name>
<protein>
    <recommendedName>
        <fullName evidence="3">Nucleocapsid protein</fullName>
    </recommendedName>
</protein>
<dbReference type="InterPro" id="IPR043502">
    <property type="entry name" value="DNA/RNA_pol_sf"/>
</dbReference>
<organism evidence="1 2">
    <name type="scientific">Daphnia magna</name>
    <dbReference type="NCBI Taxonomy" id="35525"/>
    <lineage>
        <taxon>Eukaryota</taxon>
        <taxon>Metazoa</taxon>
        <taxon>Ecdysozoa</taxon>
        <taxon>Arthropoda</taxon>
        <taxon>Crustacea</taxon>
        <taxon>Branchiopoda</taxon>
        <taxon>Diplostraca</taxon>
        <taxon>Cladocera</taxon>
        <taxon>Anomopoda</taxon>
        <taxon>Daphniidae</taxon>
        <taxon>Daphnia</taxon>
    </lineage>
</organism>
<dbReference type="SUPFAM" id="SSF56672">
    <property type="entry name" value="DNA/RNA polymerases"/>
    <property type="match status" value="1"/>
</dbReference>
<sequence length="249" mass="27852">MASSLKSTERFDFTRDFSSSWAFLRDAFECYIKATRKGETDEEGLVGTLITELGIKGLKICNTFVFSPAADANKKSVRCWTNLQLISSLGETNVSSVSNFYNVVKPLADPDTREKMMFLNAFTLQKACEILRAREASQAQLMQMRTMATPIGRFHFLHLPFGIKSAPEVPWLGHIIMERGLQADPDKIEAIVNMPEPRANRISLASQVWQPASNSSATTWQITHAIYGICLKMTPSGSGRGNNAWLWHD</sequence>